<protein>
    <submittedName>
        <fullName evidence="2">Uncharacterized protein</fullName>
    </submittedName>
</protein>
<accession>A0A919V8C2</accession>
<dbReference type="Proteomes" id="UP000606172">
    <property type="component" value="Unassembled WGS sequence"/>
</dbReference>
<evidence type="ECO:0000256" key="1">
    <source>
        <dbReference type="SAM" id="MobiDB-lite"/>
    </source>
</evidence>
<dbReference type="RefSeq" id="WP_239128950.1">
    <property type="nucleotide sequence ID" value="NZ_BOOW01000020.1"/>
</dbReference>
<gene>
    <name evidence="2" type="ORF">Ssi02_32930</name>
</gene>
<evidence type="ECO:0000313" key="2">
    <source>
        <dbReference type="EMBL" id="GII93062.1"/>
    </source>
</evidence>
<comment type="caution">
    <text evidence="2">The sequence shown here is derived from an EMBL/GenBank/DDBJ whole genome shotgun (WGS) entry which is preliminary data.</text>
</comment>
<feature type="region of interest" description="Disordered" evidence="1">
    <location>
        <begin position="35"/>
        <end position="71"/>
    </location>
</feature>
<organism evidence="2 3">
    <name type="scientific">Sinosporangium siamense</name>
    <dbReference type="NCBI Taxonomy" id="1367973"/>
    <lineage>
        <taxon>Bacteria</taxon>
        <taxon>Bacillati</taxon>
        <taxon>Actinomycetota</taxon>
        <taxon>Actinomycetes</taxon>
        <taxon>Streptosporangiales</taxon>
        <taxon>Streptosporangiaceae</taxon>
        <taxon>Sinosporangium</taxon>
    </lineage>
</organism>
<sequence>MSEMDQHGDEPVLVAEEEIAAEAAEADAVEQHLTLRDDGNQWPDHGTPLEADPADAADQARGVNLDEDDYR</sequence>
<keyword evidence="3" id="KW-1185">Reference proteome</keyword>
<name>A0A919V8C2_9ACTN</name>
<proteinExistence type="predicted"/>
<evidence type="ECO:0000313" key="3">
    <source>
        <dbReference type="Proteomes" id="UP000606172"/>
    </source>
</evidence>
<reference evidence="2" key="1">
    <citation type="submission" date="2021-01" db="EMBL/GenBank/DDBJ databases">
        <title>Whole genome shotgun sequence of Sinosporangium siamense NBRC 109515.</title>
        <authorList>
            <person name="Komaki H."/>
            <person name="Tamura T."/>
        </authorList>
    </citation>
    <scope>NUCLEOTIDE SEQUENCE</scope>
    <source>
        <strain evidence="2">NBRC 109515</strain>
    </source>
</reference>
<dbReference type="AlphaFoldDB" id="A0A919V8C2"/>
<dbReference type="EMBL" id="BOOW01000020">
    <property type="protein sequence ID" value="GII93062.1"/>
    <property type="molecule type" value="Genomic_DNA"/>
</dbReference>